<dbReference type="PANTHER" id="PTHR48036">
    <property type="entry name" value="SPLICING FACTOR (PAD-1), PUTATIVE (AFU_ORTHOLOGUE AFUA_1G15810)-RELATED"/>
    <property type="match status" value="1"/>
</dbReference>
<dbReference type="Proteomes" id="UP000306102">
    <property type="component" value="Unassembled WGS sequence"/>
</dbReference>
<dbReference type="GO" id="GO:0003723">
    <property type="term" value="F:RNA binding"/>
    <property type="evidence" value="ECO:0007669"/>
    <property type="project" value="InterPro"/>
</dbReference>
<dbReference type="InterPro" id="IPR006509">
    <property type="entry name" value="RBM39_SF"/>
</dbReference>
<dbReference type="EMBL" id="SDRB02010879">
    <property type="protein sequence ID" value="THG03747.1"/>
    <property type="molecule type" value="Genomic_DNA"/>
</dbReference>
<feature type="signal peptide" evidence="1">
    <location>
        <begin position="1"/>
        <end position="25"/>
    </location>
</feature>
<sequence length="349" mass="38305">MPCLELLHHVEAALVALSLITVIQGGHDNVHIGILNFMMQCPCQMAIALSGHLLFGQPVMVKPSEAEKNLVQTNVSGGGSVVGSYGAVDRKLYVGNSHFSITVFQLKHGAVDGSVFRTFWWPVMDSRCIICRSLVSNVREIFGSGHLLRKEGRVCLRIQRCRWRWLACGGGNAQGETVVGVNEMCYEVGDLRVTGIGLGKEEGMHRVLIQNNKRGSNSVTGCGPSVGFMQSISNSDLNRPNINLNVMLDQANFKGLIRDPTLPSTVLEPLSTKDYRRTHQNGDLKRADCDEKDQVARRINASETKSEDGQFIFALNFLSISAQIGSYEGNMVVLKQESQFAKANDCSFS</sequence>
<keyword evidence="3" id="KW-1185">Reference proteome</keyword>
<dbReference type="GO" id="GO:0005634">
    <property type="term" value="C:nucleus"/>
    <property type="evidence" value="ECO:0007669"/>
    <property type="project" value="InterPro"/>
</dbReference>
<organism evidence="2 3">
    <name type="scientific">Camellia sinensis var. sinensis</name>
    <name type="common">China tea</name>
    <dbReference type="NCBI Taxonomy" id="542762"/>
    <lineage>
        <taxon>Eukaryota</taxon>
        <taxon>Viridiplantae</taxon>
        <taxon>Streptophyta</taxon>
        <taxon>Embryophyta</taxon>
        <taxon>Tracheophyta</taxon>
        <taxon>Spermatophyta</taxon>
        <taxon>Magnoliopsida</taxon>
        <taxon>eudicotyledons</taxon>
        <taxon>Gunneridae</taxon>
        <taxon>Pentapetalae</taxon>
        <taxon>asterids</taxon>
        <taxon>Ericales</taxon>
        <taxon>Theaceae</taxon>
        <taxon>Camellia</taxon>
    </lineage>
</organism>
<proteinExistence type="predicted"/>
<feature type="chain" id="PRO_5020410615" evidence="1">
    <location>
        <begin position="26"/>
        <end position="349"/>
    </location>
</feature>
<evidence type="ECO:0000313" key="3">
    <source>
        <dbReference type="Proteomes" id="UP000306102"/>
    </source>
</evidence>
<evidence type="ECO:0000256" key="1">
    <source>
        <dbReference type="SAM" id="SignalP"/>
    </source>
</evidence>
<protein>
    <submittedName>
        <fullName evidence="2">Uncharacterized protein</fullName>
    </submittedName>
</protein>
<keyword evidence="1" id="KW-0732">Signal</keyword>
<dbReference type="STRING" id="542762.A0A4V6RY91"/>
<comment type="caution">
    <text evidence="2">The sequence shown here is derived from an EMBL/GenBank/DDBJ whole genome shotgun (WGS) entry which is preliminary data.</text>
</comment>
<reference evidence="2 3" key="1">
    <citation type="journal article" date="2018" name="Proc. Natl. Acad. Sci. U.S.A.">
        <title>Draft genome sequence of Camellia sinensis var. sinensis provides insights into the evolution of the tea genome and tea quality.</title>
        <authorList>
            <person name="Wei C."/>
            <person name="Yang H."/>
            <person name="Wang S."/>
            <person name="Zhao J."/>
            <person name="Liu C."/>
            <person name="Gao L."/>
            <person name="Xia E."/>
            <person name="Lu Y."/>
            <person name="Tai Y."/>
            <person name="She G."/>
            <person name="Sun J."/>
            <person name="Cao H."/>
            <person name="Tong W."/>
            <person name="Gao Q."/>
            <person name="Li Y."/>
            <person name="Deng W."/>
            <person name="Jiang X."/>
            <person name="Wang W."/>
            <person name="Chen Q."/>
            <person name="Zhang S."/>
            <person name="Li H."/>
            <person name="Wu J."/>
            <person name="Wang P."/>
            <person name="Li P."/>
            <person name="Shi C."/>
            <person name="Zheng F."/>
            <person name="Jian J."/>
            <person name="Huang B."/>
            <person name="Shan D."/>
            <person name="Shi M."/>
            <person name="Fang C."/>
            <person name="Yue Y."/>
            <person name="Li F."/>
            <person name="Li D."/>
            <person name="Wei S."/>
            <person name="Han B."/>
            <person name="Jiang C."/>
            <person name="Yin Y."/>
            <person name="Xia T."/>
            <person name="Zhang Z."/>
            <person name="Bennetzen J.L."/>
            <person name="Zhao S."/>
            <person name="Wan X."/>
        </authorList>
    </citation>
    <scope>NUCLEOTIDE SEQUENCE [LARGE SCALE GENOMIC DNA]</scope>
    <source>
        <strain evidence="3">cv. Shuchazao</strain>
        <tissue evidence="2">Leaf</tissue>
    </source>
</reference>
<evidence type="ECO:0000313" key="2">
    <source>
        <dbReference type="EMBL" id="THG03747.1"/>
    </source>
</evidence>
<name>A0A4V6RY91_CAMSN</name>
<gene>
    <name evidence="2" type="ORF">TEA_012195</name>
</gene>
<dbReference type="GO" id="GO:0006397">
    <property type="term" value="P:mRNA processing"/>
    <property type="evidence" value="ECO:0007669"/>
    <property type="project" value="InterPro"/>
</dbReference>
<dbReference type="AlphaFoldDB" id="A0A4V6RY91"/>
<accession>A0A4V6RY91</accession>